<keyword evidence="2" id="KW-1185">Reference proteome</keyword>
<protein>
    <submittedName>
        <fullName evidence="1">Uncharacterized protein</fullName>
    </submittedName>
</protein>
<organism evidence="1 2">
    <name type="scientific">Candidatus Phytoplasma rubi</name>
    <dbReference type="NCBI Taxonomy" id="399025"/>
    <lineage>
        <taxon>Bacteria</taxon>
        <taxon>Bacillati</taxon>
        <taxon>Mycoplasmatota</taxon>
        <taxon>Mollicutes</taxon>
        <taxon>Acholeplasmatales</taxon>
        <taxon>Acholeplasmataceae</taxon>
        <taxon>Candidatus Phytoplasma</taxon>
        <taxon>16SrV (Elm yellows group)</taxon>
    </lineage>
</organism>
<gene>
    <name evidence="1" type="ORF">RS022_00150</name>
</gene>
<dbReference type="Gene3D" id="3.90.320.10">
    <property type="match status" value="1"/>
</dbReference>
<dbReference type="EMBL" id="CP114006">
    <property type="protein sequence ID" value="WAN63029.1"/>
    <property type="molecule type" value="Genomic_DNA"/>
</dbReference>
<evidence type="ECO:0000313" key="2">
    <source>
        <dbReference type="Proteomes" id="UP001164727"/>
    </source>
</evidence>
<dbReference type="SUPFAM" id="SSF52980">
    <property type="entry name" value="Restriction endonuclease-like"/>
    <property type="match status" value="1"/>
</dbReference>
<dbReference type="InterPro" id="IPR011604">
    <property type="entry name" value="PDDEXK-like_dom_sf"/>
</dbReference>
<dbReference type="InterPro" id="IPR011335">
    <property type="entry name" value="Restrct_endonuc-II-like"/>
</dbReference>
<dbReference type="Proteomes" id="UP001164727">
    <property type="component" value="Chromosome"/>
</dbReference>
<dbReference type="RefSeq" id="WP_420885763.1">
    <property type="nucleotide sequence ID" value="NZ_CP114006.1"/>
</dbReference>
<name>A0ABY7BTC1_9MOLU</name>
<evidence type="ECO:0000313" key="1">
    <source>
        <dbReference type="EMBL" id="WAN63029.1"/>
    </source>
</evidence>
<reference evidence="1 2" key="1">
    <citation type="journal article" date="2023" name="Microbiol. Resour. Announc.">
        <title>Complete Genome of 'Candidatus Phytoplasma rubi' RS, a Phytopathogenic Bacterium Associated with Rubus Stunt Disease.</title>
        <authorList>
            <person name="Duckeck D."/>
            <person name="Zubert C."/>
            <person name="Bohm J.W."/>
            <person name="Carminati G."/>
            <person name="Schneider B."/>
            <person name="Kube M."/>
        </authorList>
    </citation>
    <scope>NUCLEOTIDE SEQUENCE [LARGE SCALE GENOMIC DNA]</scope>
    <source>
        <strain evidence="1 2">RS</strain>
    </source>
</reference>
<sequence>MEPITRQFFMQKTNLTFEDAFSLMIKLIFFSASLDSYNEQNQVVLEIKCPFVNENQKDSSTWTSFLINPQIKNIPQYYLGPKFNVNSIVRKLTSLTF</sequence>
<proteinExistence type="predicted"/>
<accession>A0ABY7BTC1</accession>